<dbReference type="Proteomes" id="UP000317171">
    <property type="component" value="Chromosome"/>
</dbReference>
<dbReference type="AlphaFoldDB" id="A0A517RCH6"/>
<evidence type="ECO:0000256" key="2">
    <source>
        <dbReference type="ARBA" id="ARBA00023125"/>
    </source>
</evidence>
<dbReference type="InterPro" id="IPR036388">
    <property type="entry name" value="WH-like_DNA-bd_sf"/>
</dbReference>
<organism evidence="5 6">
    <name type="scientific">Gimesia alba</name>
    <dbReference type="NCBI Taxonomy" id="2527973"/>
    <lineage>
        <taxon>Bacteria</taxon>
        <taxon>Pseudomonadati</taxon>
        <taxon>Planctomycetota</taxon>
        <taxon>Planctomycetia</taxon>
        <taxon>Planctomycetales</taxon>
        <taxon>Planctomycetaceae</taxon>
        <taxon>Gimesia</taxon>
    </lineage>
</organism>
<dbReference type="Gene3D" id="1.20.120.530">
    <property type="entry name" value="GntR ligand-binding domain-like"/>
    <property type="match status" value="1"/>
</dbReference>
<dbReference type="KEGG" id="gaz:Pan241w_16510"/>
<dbReference type="SUPFAM" id="SSF46785">
    <property type="entry name" value="Winged helix' DNA-binding domain"/>
    <property type="match status" value="1"/>
</dbReference>
<dbReference type="SMART" id="SM00345">
    <property type="entry name" value="HTH_GNTR"/>
    <property type="match status" value="1"/>
</dbReference>
<dbReference type="InterPro" id="IPR011711">
    <property type="entry name" value="GntR_C"/>
</dbReference>
<dbReference type="GO" id="GO:0003700">
    <property type="term" value="F:DNA-binding transcription factor activity"/>
    <property type="evidence" value="ECO:0007669"/>
    <property type="project" value="InterPro"/>
</dbReference>
<keyword evidence="1" id="KW-0805">Transcription regulation</keyword>
<evidence type="ECO:0000256" key="3">
    <source>
        <dbReference type="ARBA" id="ARBA00023163"/>
    </source>
</evidence>
<evidence type="ECO:0000313" key="6">
    <source>
        <dbReference type="Proteomes" id="UP000317171"/>
    </source>
</evidence>
<name>A0A517RCH6_9PLAN</name>
<reference evidence="5 6" key="1">
    <citation type="submission" date="2019-02" db="EMBL/GenBank/DDBJ databases">
        <title>Deep-cultivation of Planctomycetes and their phenomic and genomic characterization uncovers novel biology.</title>
        <authorList>
            <person name="Wiegand S."/>
            <person name="Jogler M."/>
            <person name="Boedeker C."/>
            <person name="Pinto D."/>
            <person name="Vollmers J."/>
            <person name="Rivas-Marin E."/>
            <person name="Kohn T."/>
            <person name="Peeters S.H."/>
            <person name="Heuer A."/>
            <person name="Rast P."/>
            <person name="Oberbeckmann S."/>
            <person name="Bunk B."/>
            <person name="Jeske O."/>
            <person name="Meyerdierks A."/>
            <person name="Storesund J.E."/>
            <person name="Kallscheuer N."/>
            <person name="Luecker S."/>
            <person name="Lage O.M."/>
            <person name="Pohl T."/>
            <person name="Merkel B.J."/>
            <person name="Hornburger P."/>
            <person name="Mueller R.-W."/>
            <person name="Bruemmer F."/>
            <person name="Labrenz M."/>
            <person name="Spormann A.M."/>
            <person name="Op den Camp H."/>
            <person name="Overmann J."/>
            <person name="Amann R."/>
            <person name="Jetten M.S.M."/>
            <person name="Mascher T."/>
            <person name="Medema M.H."/>
            <person name="Devos D.P."/>
            <person name="Kaster A.-K."/>
            <person name="Ovreas L."/>
            <person name="Rohde M."/>
            <person name="Galperin M.Y."/>
            <person name="Jogler C."/>
        </authorList>
    </citation>
    <scope>NUCLEOTIDE SEQUENCE [LARGE SCALE GENOMIC DNA]</scope>
    <source>
        <strain evidence="5 6">Pan241w</strain>
    </source>
</reference>
<dbReference type="CDD" id="cd07377">
    <property type="entry name" value="WHTH_GntR"/>
    <property type="match status" value="1"/>
</dbReference>
<evidence type="ECO:0000313" key="5">
    <source>
        <dbReference type="EMBL" id="QDT41588.1"/>
    </source>
</evidence>
<keyword evidence="3" id="KW-0804">Transcription</keyword>
<gene>
    <name evidence="5" type="primary">ydfH_2</name>
    <name evidence="5" type="ORF">Pan241w_16510</name>
</gene>
<dbReference type="PROSITE" id="PS50949">
    <property type="entry name" value="HTH_GNTR"/>
    <property type="match status" value="1"/>
</dbReference>
<dbReference type="SMART" id="SM00895">
    <property type="entry name" value="FCD"/>
    <property type="match status" value="1"/>
</dbReference>
<dbReference type="Gene3D" id="1.10.10.10">
    <property type="entry name" value="Winged helix-like DNA-binding domain superfamily/Winged helix DNA-binding domain"/>
    <property type="match status" value="1"/>
</dbReference>
<dbReference type="PANTHER" id="PTHR43537">
    <property type="entry name" value="TRANSCRIPTIONAL REGULATOR, GNTR FAMILY"/>
    <property type="match status" value="1"/>
</dbReference>
<proteinExistence type="predicted"/>
<dbReference type="InterPro" id="IPR036390">
    <property type="entry name" value="WH_DNA-bd_sf"/>
</dbReference>
<dbReference type="SUPFAM" id="SSF48008">
    <property type="entry name" value="GntR ligand-binding domain-like"/>
    <property type="match status" value="1"/>
</dbReference>
<feature type="domain" description="HTH gntR-type" evidence="4">
    <location>
        <begin position="31"/>
        <end position="99"/>
    </location>
</feature>
<protein>
    <submittedName>
        <fullName evidence="5">Putative HTH-type transcriptional regulator YdfH</fullName>
    </submittedName>
</protein>
<dbReference type="GO" id="GO:0003677">
    <property type="term" value="F:DNA binding"/>
    <property type="evidence" value="ECO:0007669"/>
    <property type="project" value="UniProtKB-KW"/>
</dbReference>
<evidence type="ECO:0000259" key="4">
    <source>
        <dbReference type="PROSITE" id="PS50949"/>
    </source>
</evidence>
<evidence type="ECO:0000256" key="1">
    <source>
        <dbReference type="ARBA" id="ARBA00023015"/>
    </source>
</evidence>
<keyword evidence="6" id="KW-1185">Reference proteome</keyword>
<accession>A0A517RCH6</accession>
<dbReference type="InterPro" id="IPR000524">
    <property type="entry name" value="Tscrpt_reg_HTH_GntR"/>
</dbReference>
<dbReference type="Pfam" id="PF07729">
    <property type="entry name" value="FCD"/>
    <property type="match status" value="1"/>
</dbReference>
<sequence>MPYNNLPQPFFKNNYPENAIVMTLIDKEPTNTLALDLSERIRHRIQSAEFTDGDFFLTEAELAEEYNVSRRIAREAVNRLCALGLLEGRKRKGLLVRHPDPIEVWANCLPSLARSPEKLADLAHFRYALEVGAIELAIKNASEEQITQLAALAEEFKQAARIPEDRKHRIEIERQFHGLILKMSGSTLIADMQKLLATLFENSYPARESPVLEDDVNERIIWQHFELVSAIQDRDVERARSVMRSHLKYLLISPPETN</sequence>
<dbReference type="Pfam" id="PF00392">
    <property type="entry name" value="GntR"/>
    <property type="match status" value="1"/>
</dbReference>
<dbReference type="InterPro" id="IPR008920">
    <property type="entry name" value="TF_FadR/GntR_C"/>
</dbReference>
<keyword evidence="2" id="KW-0238">DNA-binding</keyword>
<dbReference type="EMBL" id="CP036269">
    <property type="protein sequence ID" value="QDT41588.1"/>
    <property type="molecule type" value="Genomic_DNA"/>
</dbReference>
<dbReference type="PANTHER" id="PTHR43537:SF5">
    <property type="entry name" value="UXU OPERON TRANSCRIPTIONAL REGULATOR"/>
    <property type="match status" value="1"/>
</dbReference>